<dbReference type="CDD" id="cd20815">
    <property type="entry name" value="C1_p190RhoGEF-like"/>
    <property type="match status" value="1"/>
</dbReference>
<dbReference type="Pfam" id="PF00621">
    <property type="entry name" value="RhoGEF"/>
    <property type="match status" value="1"/>
</dbReference>
<dbReference type="InterPro" id="IPR011993">
    <property type="entry name" value="PH-like_dom_sf"/>
</dbReference>
<evidence type="ECO:0000256" key="5">
    <source>
        <dbReference type="ARBA" id="ARBA00022723"/>
    </source>
</evidence>
<evidence type="ECO:0000256" key="1">
    <source>
        <dbReference type="ARBA" id="ARBA00004496"/>
    </source>
</evidence>
<dbReference type="InterPro" id="IPR046349">
    <property type="entry name" value="C1-like_sf"/>
</dbReference>
<dbReference type="Gene3D" id="3.30.60.20">
    <property type="match status" value="1"/>
</dbReference>
<keyword evidence="2" id="KW-0963">Cytoplasm</keyword>
<gene>
    <name evidence="12" type="ORF">QYM36_005602</name>
</gene>
<dbReference type="PROSITE" id="PS50081">
    <property type="entry name" value="ZF_DAG_PE_2"/>
    <property type="match status" value="1"/>
</dbReference>
<dbReference type="SUPFAM" id="SSF50729">
    <property type="entry name" value="PH domain-like"/>
    <property type="match status" value="1"/>
</dbReference>
<evidence type="ECO:0000256" key="9">
    <source>
        <dbReference type="SAM" id="MobiDB-lite"/>
    </source>
</evidence>
<keyword evidence="7" id="KW-0862">Zinc</keyword>
<dbReference type="FunFam" id="1.20.900.10:FF:000004">
    <property type="entry name" value="Rho guanine nucleotide exchange factor 2"/>
    <property type="match status" value="1"/>
</dbReference>
<comment type="subcellular location">
    <subcellularLocation>
        <location evidence="1">Cytoplasm</location>
    </subcellularLocation>
</comment>
<feature type="region of interest" description="Disordered" evidence="9">
    <location>
        <begin position="109"/>
        <end position="187"/>
    </location>
</feature>
<feature type="domain" description="DH" evidence="10">
    <location>
        <begin position="571"/>
        <end position="760"/>
    </location>
</feature>
<dbReference type="GO" id="GO:0005085">
    <property type="term" value="F:guanyl-nucleotide exchange factor activity"/>
    <property type="evidence" value="ECO:0007669"/>
    <property type="project" value="UniProtKB-KW"/>
</dbReference>
<keyword evidence="6" id="KW-0863">Zinc-finger</keyword>
<sequence>MEKHQSSYSGDEKFDDDSDEDIILDYISNSSCAGDQNCNTEMAVKGEPIPTISITQHVSPAAGKASLVLEDNLKELRNIQNAVKRMKEANLHTLQLQLRFRNMKPSISKSCPSLVPDAENNLEYMDSPSPPSSGHTSSENKDEVDSVRRKWENEHPKTEQKKQRSASLSSLETDGEESGGAATIPPSGDLVDGWCSRWHGKISAFSSGQTSPVAWIGTTGDRTYLELGEITRGQNLAGTRNSFLHKSISTPSIIAVNDVTAVDSGDTARSGISGPKSLVRTAPSGESETEDESPLAAYLHHQQLHDPSFNDDESSGKRRKRGSIFFRKRKDKEKKKGSFHHFVSVSHSNSQIVTCDVCTKALNNKSALHCDNCLVNVHENCREQVADCSKFKIPKASNLAKLSQPPKLSTSMLSVTNSFSTSALMTNVSASQTPSLLRRTSMSNFSYSSNTLAKNEICQSSGPLTFTLTSRGARRLSGFSQWKRVATKLGVNKVISEEKYNEAPAGNADETSSVNILSLNSASSESLPEVVDSSNDLEIDPELGILDEESEAWINKVDKTVPQGLTQKEIKRQEHIYEFIMTEKHHCVTLRVMQKIFSEGMQRDLNYSKELVDRLFPRLDDLIEYHSGFLKRLRIRQREQDIVSTLEDILREQFSGTCGDQLRSIYGEFCSRHKEAVSLYKDILKADRKFQAFVRTCSQNPLCKKKGIPECILFVTQRITKYPLLVDPLIKTSRDKPEENFKLQQVMQLIKDIIIDVNAQVAEKEREERLLDIYNKIDAKSATAYKGTKFKKSDLLSGNRKLMFEGVAVLSNARGKVQVATVVVLSDVIFFLLENNQKFHFFAQDGKPGVISLEKLLVRDKAGFDSRGIYLISSDLLEPEIYELQIQLPRDKKNWIDSIRLAIERRREQEEVNKLIAESEEERKVQEARTVRIRQVVSALRNKDVDLAVILEEKVRLLGDLVEVANPNPLDDSSSPIQEPIRYTHLVGDNVDNHVMRETLLTTLKEATKLASALYSTGCTSLSRSVSSAGERTSEAYQNPVLPRRAETFGGFDYPAKEVALPLPAIKARKKLSDVNAVAISSIDFSVANDPEDVSQIASEILSRQQLVRKIWSQISLRNLTGLV</sequence>
<dbReference type="PROSITE" id="PS00479">
    <property type="entry name" value="ZF_DAG_PE_1"/>
    <property type="match status" value="1"/>
</dbReference>
<accession>A0AA88I1F7</accession>
<dbReference type="PANTHER" id="PTHR13944">
    <property type="entry name" value="AGAP007712-PA"/>
    <property type="match status" value="1"/>
</dbReference>
<dbReference type="SUPFAM" id="SSF57889">
    <property type="entry name" value="Cysteine-rich domain"/>
    <property type="match status" value="1"/>
</dbReference>
<keyword evidence="3" id="KW-0597">Phosphoprotein</keyword>
<feature type="compositionally biased region" description="Basic residues" evidence="9">
    <location>
        <begin position="317"/>
        <end position="332"/>
    </location>
</feature>
<dbReference type="Gene3D" id="1.20.900.10">
    <property type="entry name" value="Dbl homology (DH) domain"/>
    <property type="match status" value="1"/>
</dbReference>
<evidence type="ECO:0000256" key="7">
    <source>
        <dbReference type="ARBA" id="ARBA00022833"/>
    </source>
</evidence>
<feature type="domain" description="Phorbol-ester/DAG-type" evidence="11">
    <location>
        <begin position="339"/>
        <end position="388"/>
    </location>
</feature>
<dbReference type="SMART" id="SM00325">
    <property type="entry name" value="RhoGEF"/>
    <property type="match status" value="1"/>
</dbReference>
<keyword evidence="4" id="KW-0344">Guanine-nucleotide releasing factor</keyword>
<dbReference type="GO" id="GO:0035023">
    <property type="term" value="P:regulation of Rho protein signal transduction"/>
    <property type="evidence" value="ECO:0007669"/>
    <property type="project" value="TreeGrafter"/>
</dbReference>
<dbReference type="PANTHER" id="PTHR13944:SF21">
    <property type="entry name" value="CYSTS, ISOFORM C"/>
    <property type="match status" value="1"/>
</dbReference>
<reference evidence="12" key="1">
    <citation type="submission" date="2023-07" db="EMBL/GenBank/DDBJ databases">
        <title>Chromosome-level genome assembly of Artemia franciscana.</title>
        <authorList>
            <person name="Jo E."/>
        </authorList>
    </citation>
    <scope>NUCLEOTIDE SEQUENCE</scope>
    <source>
        <tissue evidence="12">Whole body</tissue>
    </source>
</reference>
<dbReference type="InterPro" id="IPR051632">
    <property type="entry name" value="Rho_GEF"/>
</dbReference>
<dbReference type="InterPro" id="IPR000219">
    <property type="entry name" value="DH_dom"/>
</dbReference>
<dbReference type="InterPro" id="IPR035899">
    <property type="entry name" value="DBL_dom_sf"/>
</dbReference>
<dbReference type="InterPro" id="IPR002219">
    <property type="entry name" value="PKC_DAG/PE"/>
</dbReference>
<dbReference type="EMBL" id="JAVRJZ010000009">
    <property type="protein sequence ID" value="KAK2718344.1"/>
    <property type="molecule type" value="Genomic_DNA"/>
</dbReference>
<feature type="compositionally biased region" description="Basic and acidic residues" evidence="9">
    <location>
        <begin position="138"/>
        <end position="162"/>
    </location>
</feature>
<evidence type="ECO:0000256" key="8">
    <source>
        <dbReference type="ARBA" id="ARBA00023054"/>
    </source>
</evidence>
<evidence type="ECO:0000313" key="13">
    <source>
        <dbReference type="Proteomes" id="UP001187531"/>
    </source>
</evidence>
<dbReference type="GO" id="GO:0005737">
    <property type="term" value="C:cytoplasm"/>
    <property type="evidence" value="ECO:0007669"/>
    <property type="project" value="UniProtKB-SubCell"/>
</dbReference>
<organism evidence="12 13">
    <name type="scientific">Artemia franciscana</name>
    <name type="common">Brine shrimp</name>
    <name type="synonym">Artemia sanfranciscana</name>
    <dbReference type="NCBI Taxonomy" id="6661"/>
    <lineage>
        <taxon>Eukaryota</taxon>
        <taxon>Metazoa</taxon>
        <taxon>Ecdysozoa</taxon>
        <taxon>Arthropoda</taxon>
        <taxon>Crustacea</taxon>
        <taxon>Branchiopoda</taxon>
        <taxon>Anostraca</taxon>
        <taxon>Artemiidae</taxon>
        <taxon>Artemia</taxon>
    </lineage>
</organism>
<dbReference type="Pfam" id="PF17838">
    <property type="entry name" value="PH_16"/>
    <property type="match status" value="1"/>
</dbReference>
<dbReference type="InterPro" id="IPR041020">
    <property type="entry name" value="PH_16"/>
</dbReference>
<evidence type="ECO:0008006" key="14">
    <source>
        <dbReference type="Google" id="ProtNLM"/>
    </source>
</evidence>
<dbReference type="Gene3D" id="2.30.29.30">
    <property type="entry name" value="Pleckstrin-homology domain (PH domain)/Phosphotyrosine-binding domain (PTB)"/>
    <property type="match status" value="1"/>
</dbReference>
<feature type="region of interest" description="Disordered" evidence="9">
    <location>
        <begin position="305"/>
        <end position="332"/>
    </location>
</feature>
<evidence type="ECO:0000256" key="2">
    <source>
        <dbReference type="ARBA" id="ARBA00022490"/>
    </source>
</evidence>
<dbReference type="CDD" id="cd15789">
    <property type="entry name" value="PH_ARHGEF2_18_like"/>
    <property type="match status" value="1"/>
</dbReference>
<dbReference type="PROSITE" id="PS50010">
    <property type="entry name" value="DH_2"/>
    <property type="match status" value="1"/>
</dbReference>
<dbReference type="SUPFAM" id="SSF48065">
    <property type="entry name" value="DBL homology domain (DH-domain)"/>
    <property type="match status" value="1"/>
</dbReference>
<dbReference type="Proteomes" id="UP001187531">
    <property type="component" value="Unassembled WGS sequence"/>
</dbReference>
<evidence type="ECO:0000313" key="12">
    <source>
        <dbReference type="EMBL" id="KAK2718344.1"/>
    </source>
</evidence>
<dbReference type="SMART" id="SM00109">
    <property type="entry name" value="C1"/>
    <property type="match status" value="1"/>
</dbReference>
<proteinExistence type="predicted"/>
<evidence type="ECO:0000259" key="10">
    <source>
        <dbReference type="PROSITE" id="PS50010"/>
    </source>
</evidence>
<name>A0AA88I1F7_ARTSF</name>
<protein>
    <recommendedName>
        <fullName evidence="14">A-kinase anchor protein 13</fullName>
    </recommendedName>
</protein>
<dbReference type="AlphaFoldDB" id="A0AA88I1F7"/>
<evidence type="ECO:0000259" key="11">
    <source>
        <dbReference type="PROSITE" id="PS50081"/>
    </source>
</evidence>
<keyword evidence="13" id="KW-1185">Reference proteome</keyword>
<dbReference type="GO" id="GO:0008270">
    <property type="term" value="F:zinc ion binding"/>
    <property type="evidence" value="ECO:0007669"/>
    <property type="project" value="UniProtKB-KW"/>
</dbReference>
<evidence type="ECO:0000256" key="6">
    <source>
        <dbReference type="ARBA" id="ARBA00022771"/>
    </source>
</evidence>
<feature type="region of interest" description="Disordered" evidence="9">
    <location>
        <begin position="265"/>
        <end position="293"/>
    </location>
</feature>
<evidence type="ECO:0000256" key="3">
    <source>
        <dbReference type="ARBA" id="ARBA00022553"/>
    </source>
</evidence>
<evidence type="ECO:0000256" key="4">
    <source>
        <dbReference type="ARBA" id="ARBA00022658"/>
    </source>
</evidence>
<keyword evidence="5" id="KW-0479">Metal-binding</keyword>
<comment type="caution">
    <text evidence="12">The sequence shown here is derived from an EMBL/GenBank/DDBJ whole genome shotgun (WGS) entry which is preliminary data.</text>
</comment>
<dbReference type="CDD" id="cd00160">
    <property type="entry name" value="RhoGEF"/>
    <property type="match status" value="1"/>
</dbReference>
<keyword evidence="8" id="KW-0175">Coiled coil</keyword>